<sequence length="357" mass="41199">MEPYYYSKLTKQQQTVCHAMLQGITELADSFLVPKTEGKELADLFFRLRLDHPEIFWASGFHYKYYQDSPNLIFEPEYMFEKSKIKEQQKAMAARLEKLARPAMKLSEWEKEKYIHDFICENVRYDKLKKSYSHEIIGPLGQGVGVCEGIAKAVKALCDRLGIWCIIAICGNNPQKGIKYRHTWNIVKIGGTYYHLDATFDNTLGKHGLLEGGIRYDYFNLDDRAVFRDHEPLIAPAPSCTDGEHFYYKEKKLSFTKMEEVYKRASQAAKKGKPLTFHWRGGYLTREVLEELVETMKQAGAQREKTARIALNWPQAVIRLTYVDGNTKSSVTVDEANEGELEQENEGKEGTYWNDAI</sequence>
<dbReference type="RefSeq" id="WP_176254218.1">
    <property type="nucleotide sequence ID" value="NZ_BAABXL010000001.1"/>
</dbReference>
<dbReference type="SMART" id="SM00460">
    <property type="entry name" value="TGc"/>
    <property type="match status" value="1"/>
</dbReference>
<gene>
    <name evidence="3" type="ORF">F130042H8_07530</name>
</gene>
<comment type="caution">
    <text evidence="3">The sequence shown here is derived from an EMBL/GenBank/DDBJ whole genome shotgun (WGS) entry which is preliminary data.</text>
</comment>
<evidence type="ECO:0000313" key="3">
    <source>
        <dbReference type="EMBL" id="GAA6267693.1"/>
    </source>
</evidence>
<feature type="region of interest" description="Disordered" evidence="1">
    <location>
        <begin position="331"/>
        <end position="357"/>
    </location>
</feature>
<accession>A0ABQ0AUJ1</accession>
<proteinExistence type="predicted"/>
<name>A0ABQ0AUJ1_9FIRM</name>
<dbReference type="Gene3D" id="3.10.620.30">
    <property type="match status" value="1"/>
</dbReference>
<organism evidence="3 4">
    <name type="scientific">Enterocloster alcoholdehydrogenati</name>
    <dbReference type="NCBI Taxonomy" id="2547410"/>
    <lineage>
        <taxon>Bacteria</taxon>
        <taxon>Bacillati</taxon>
        <taxon>Bacillota</taxon>
        <taxon>Clostridia</taxon>
        <taxon>Lachnospirales</taxon>
        <taxon>Lachnospiraceae</taxon>
        <taxon>Enterocloster</taxon>
    </lineage>
</organism>
<keyword evidence="4" id="KW-1185">Reference proteome</keyword>
<feature type="domain" description="Transglutaminase-like" evidence="2">
    <location>
        <begin position="139"/>
        <end position="200"/>
    </location>
</feature>
<dbReference type="Proteomes" id="UP001600894">
    <property type="component" value="Unassembled WGS sequence"/>
</dbReference>
<dbReference type="EMBL" id="BAABXL010000001">
    <property type="protein sequence ID" value="GAA6267693.1"/>
    <property type="molecule type" value="Genomic_DNA"/>
</dbReference>
<dbReference type="PANTHER" id="PTHR46333:SF2">
    <property type="entry name" value="CYTOKINESIS PROTEIN 3"/>
    <property type="match status" value="1"/>
</dbReference>
<dbReference type="InterPro" id="IPR038765">
    <property type="entry name" value="Papain-like_cys_pep_sf"/>
</dbReference>
<reference evidence="3 4" key="1">
    <citation type="submission" date="2024-04" db="EMBL/GenBank/DDBJ databases">
        <title>Defined microbial consortia suppress multidrug-resistant proinflammatory Enterobacteriaceae via ecological control.</title>
        <authorList>
            <person name="Furuichi M."/>
            <person name="Kawaguchi T."/>
            <person name="Pust M."/>
            <person name="Yasuma K."/>
            <person name="Plichta D."/>
            <person name="Hasegawa N."/>
            <person name="Ohya T."/>
            <person name="Bhattarai S."/>
            <person name="Sasajima S."/>
            <person name="Aoto Y."/>
            <person name="Tuganbaev T."/>
            <person name="Yaginuma M."/>
            <person name="Ueda M."/>
            <person name="Okahashi N."/>
            <person name="Amafuji K."/>
            <person name="Kiridooshi Y."/>
            <person name="Sugita K."/>
            <person name="Strazar M."/>
            <person name="Skelly A."/>
            <person name="Suda W."/>
            <person name="Hattori M."/>
            <person name="Nakamoto N."/>
            <person name="Caballero S."/>
            <person name="Norman J."/>
            <person name="Olle B."/>
            <person name="Tanoue T."/>
            <person name="Arita M."/>
            <person name="Bucci V."/>
            <person name="Atarashi K."/>
            <person name="Xavier R."/>
            <person name="Honda K."/>
        </authorList>
    </citation>
    <scope>NUCLEOTIDE SEQUENCE [LARGE SCALE GENOMIC DNA]</scope>
    <source>
        <strain evidence="4">f13</strain>
    </source>
</reference>
<evidence type="ECO:0000313" key="4">
    <source>
        <dbReference type="Proteomes" id="UP001600894"/>
    </source>
</evidence>
<dbReference type="InterPro" id="IPR052557">
    <property type="entry name" value="CAP/Cytokinesis_protein"/>
</dbReference>
<evidence type="ECO:0000256" key="1">
    <source>
        <dbReference type="SAM" id="MobiDB-lite"/>
    </source>
</evidence>
<evidence type="ECO:0000259" key="2">
    <source>
        <dbReference type="SMART" id="SM00460"/>
    </source>
</evidence>
<protein>
    <recommendedName>
        <fullName evidence="2">Transglutaminase-like domain-containing protein</fullName>
    </recommendedName>
</protein>
<feature type="compositionally biased region" description="Acidic residues" evidence="1">
    <location>
        <begin position="335"/>
        <end position="344"/>
    </location>
</feature>
<dbReference type="InterPro" id="IPR002931">
    <property type="entry name" value="Transglutaminase-like"/>
</dbReference>
<dbReference type="PANTHER" id="PTHR46333">
    <property type="entry name" value="CYTOKINESIS PROTEIN 3"/>
    <property type="match status" value="1"/>
</dbReference>
<dbReference type="SUPFAM" id="SSF54001">
    <property type="entry name" value="Cysteine proteinases"/>
    <property type="match status" value="1"/>
</dbReference>
<dbReference type="Pfam" id="PF01841">
    <property type="entry name" value="Transglut_core"/>
    <property type="match status" value="1"/>
</dbReference>